<dbReference type="PANTHER" id="PTHR14527:SF2">
    <property type="entry name" value="PROTEIN MIS12 HOMOLOG"/>
    <property type="match status" value="1"/>
</dbReference>
<evidence type="ECO:0000256" key="2">
    <source>
        <dbReference type="ARBA" id="ARBA00008643"/>
    </source>
</evidence>
<evidence type="ECO:0000256" key="10">
    <source>
        <dbReference type="SAM" id="Coils"/>
    </source>
</evidence>
<dbReference type="GO" id="GO:0051382">
    <property type="term" value="P:kinetochore assembly"/>
    <property type="evidence" value="ECO:0007669"/>
    <property type="project" value="TreeGrafter"/>
</dbReference>
<proteinExistence type="inferred from homology"/>
<organism evidence="12 13">
    <name type="scientific">Planoprotostelium fungivorum</name>
    <dbReference type="NCBI Taxonomy" id="1890364"/>
    <lineage>
        <taxon>Eukaryota</taxon>
        <taxon>Amoebozoa</taxon>
        <taxon>Evosea</taxon>
        <taxon>Variosea</taxon>
        <taxon>Cavosteliida</taxon>
        <taxon>Cavosteliaceae</taxon>
        <taxon>Planoprotostelium</taxon>
    </lineage>
</organism>
<dbReference type="Proteomes" id="UP000241769">
    <property type="component" value="Unassembled WGS sequence"/>
</dbReference>
<dbReference type="Pfam" id="PF05859">
    <property type="entry name" value="Mis12"/>
    <property type="match status" value="1"/>
</dbReference>
<dbReference type="PANTHER" id="PTHR14527">
    <property type="entry name" value="PROTEIN MIS12 HOMOLOG"/>
    <property type="match status" value="1"/>
</dbReference>
<reference evidence="12 13" key="1">
    <citation type="journal article" date="2018" name="Genome Biol. Evol.">
        <title>Multiple Roots of Fruiting Body Formation in Amoebozoa.</title>
        <authorList>
            <person name="Hillmann F."/>
            <person name="Forbes G."/>
            <person name="Novohradska S."/>
            <person name="Ferling I."/>
            <person name="Riege K."/>
            <person name="Groth M."/>
            <person name="Westermann M."/>
            <person name="Marz M."/>
            <person name="Spaller T."/>
            <person name="Winckler T."/>
            <person name="Schaap P."/>
            <person name="Glockner G."/>
        </authorList>
    </citation>
    <scope>NUCLEOTIDE SEQUENCE [LARGE SCALE GENOMIC DNA]</scope>
    <source>
        <strain evidence="12 13">Jena</strain>
    </source>
</reference>
<dbReference type="GO" id="GO:0000070">
    <property type="term" value="P:mitotic sister chromatid segregation"/>
    <property type="evidence" value="ECO:0007669"/>
    <property type="project" value="TreeGrafter"/>
</dbReference>
<evidence type="ECO:0000256" key="11">
    <source>
        <dbReference type="SAM" id="MobiDB-lite"/>
    </source>
</evidence>
<comment type="caution">
    <text evidence="12">The sequence shown here is derived from an EMBL/GenBank/DDBJ whole genome shotgun (WGS) entry which is preliminary data.</text>
</comment>
<evidence type="ECO:0000256" key="4">
    <source>
        <dbReference type="ARBA" id="ARBA00022618"/>
    </source>
</evidence>
<evidence type="ECO:0000256" key="9">
    <source>
        <dbReference type="ARBA" id="ARBA00023328"/>
    </source>
</evidence>
<protein>
    <submittedName>
        <fullName evidence="12">Chromosome segregation protein SMC</fullName>
    </submittedName>
</protein>
<comment type="similarity">
    <text evidence="2">Belongs to the mis12 family.</text>
</comment>
<feature type="compositionally biased region" description="Basic and acidic residues" evidence="11">
    <location>
        <begin position="195"/>
        <end position="209"/>
    </location>
</feature>
<keyword evidence="8" id="KW-0131">Cell cycle</keyword>
<keyword evidence="3" id="KW-0158">Chromosome</keyword>
<dbReference type="GO" id="GO:0005634">
    <property type="term" value="C:nucleus"/>
    <property type="evidence" value="ECO:0007669"/>
    <property type="project" value="InterPro"/>
</dbReference>
<dbReference type="InParanoid" id="A0A2P6N3U6"/>
<evidence type="ECO:0000256" key="1">
    <source>
        <dbReference type="ARBA" id="ARBA00004629"/>
    </source>
</evidence>
<dbReference type="GO" id="GO:0051301">
    <property type="term" value="P:cell division"/>
    <property type="evidence" value="ECO:0007669"/>
    <property type="project" value="UniProtKB-KW"/>
</dbReference>
<feature type="region of interest" description="Disordered" evidence="11">
    <location>
        <begin position="190"/>
        <end position="227"/>
    </location>
</feature>
<name>A0A2P6N3U6_9EUKA</name>
<dbReference type="GO" id="GO:0000444">
    <property type="term" value="C:MIS12/MIND type complex"/>
    <property type="evidence" value="ECO:0007669"/>
    <property type="project" value="TreeGrafter"/>
</dbReference>
<evidence type="ECO:0000256" key="6">
    <source>
        <dbReference type="ARBA" id="ARBA00022838"/>
    </source>
</evidence>
<keyword evidence="9" id="KW-0137">Centromere</keyword>
<evidence type="ECO:0000256" key="3">
    <source>
        <dbReference type="ARBA" id="ARBA00022454"/>
    </source>
</evidence>
<evidence type="ECO:0000256" key="7">
    <source>
        <dbReference type="ARBA" id="ARBA00023054"/>
    </source>
</evidence>
<keyword evidence="13" id="KW-1185">Reference proteome</keyword>
<keyword evidence="6" id="KW-0995">Kinetochore</keyword>
<dbReference type="EMBL" id="MDYQ01000215">
    <property type="protein sequence ID" value="PRP78602.1"/>
    <property type="molecule type" value="Genomic_DNA"/>
</dbReference>
<keyword evidence="4" id="KW-0132">Cell division</keyword>
<feature type="coiled-coil region" evidence="10">
    <location>
        <begin position="112"/>
        <end position="163"/>
    </location>
</feature>
<accession>A0A2P6N3U6</accession>
<dbReference type="InterPro" id="IPR008685">
    <property type="entry name" value="Centromere_Mis12"/>
</dbReference>
<evidence type="ECO:0000313" key="13">
    <source>
        <dbReference type="Proteomes" id="UP000241769"/>
    </source>
</evidence>
<evidence type="ECO:0000256" key="5">
    <source>
        <dbReference type="ARBA" id="ARBA00022776"/>
    </source>
</evidence>
<evidence type="ECO:0000313" key="12">
    <source>
        <dbReference type="EMBL" id="PRP78602.1"/>
    </source>
</evidence>
<gene>
    <name evidence="12" type="ORF">PROFUN_13551</name>
</gene>
<dbReference type="AlphaFoldDB" id="A0A2P6N3U6"/>
<comment type="subcellular location">
    <subcellularLocation>
        <location evidence="1">Chromosome</location>
        <location evidence="1">Centromere</location>
        <location evidence="1">Kinetochore</location>
    </subcellularLocation>
</comment>
<sequence length="227" mass="26031">MVKKAENPTLFDFDTNEFLTQIIDSSRTHLEHVLSSAEDSIKNNEFLKDGNSHLSIEEGFAAVSKHLEGFLKVNIGKFESYTSRNIFKVPEECLPAVTGKSDKKERKIIQKDAELDETMQQMQRKINELNAKHTTLDDELNKIEEHNQLMSRYNEELAVVREALGPDARENVALVLERRDKLKTIMSKININTDDLPKEKDDSEHRDLSEESQPSVTETETLKGLFQ</sequence>
<keyword evidence="5" id="KW-0498">Mitosis</keyword>
<keyword evidence="7 10" id="KW-0175">Coiled coil</keyword>
<evidence type="ECO:0000256" key="8">
    <source>
        <dbReference type="ARBA" id="ARBA00023306"/>
    </source>
</evidence>